<dbReference type="PANTHER" id="PTHR24421">
    <property type="entry name" value="NITRATE/NITRITE SENSOR PROTEIN NARX-RELATED"/>
    <property type="match status" value="1"/>
</dbReference>
<reference evidence="13 14" key="1">
    <citation type="submission" date="2023-06" db="EMBL/GenBank/DDBJ databases">
        <authorList>
            <person name="Feng G."/>
            <person name="Li J."/>
            <person name="Zhu H."/>
        </authorList>
    </citation>
    <scope>NUCLEOTIDE SEQUENCE [LARGE SCALE GENOMIC DNA]</scope>
    <source>
        <strain evidence="13 14">RHCKG23</strain>
    </source>
</reference>
<dbReference type="Pfam" id="PF23539">
    <property type="entry name" value="DUF7134"/>
    <property type="match status" value="1"/>
</dbReference>
<feature type="transmembrane region" description="Helical" evidence="10">
    <location>
        <begin position="100"/>
        <end position="119"/>
    </location>
</feature>
<name>A0ABT7T6M6_9MICO</name>
<keyword evidence="10" id="KW-0472">Membrane</keyword>
<dbReference type="Gene3D" id="1.20.5.1930">
    <property type="match status" value="1"/>
</dbReference>
<feature type="transmembrane region" description="Helical" evidence="10">
    <location>
        <begin position="36"/>
        <end position="54"/>
    </location>
</feature>
<evidence type="ECO:0000313" key="14">
    <source>
        <dbReference type="Proteomes" id="UP001237823"/>
    </source>
</evidence>
<dbReference type="InterPro" id="IPR036890">
    <property type="entry name" value="HATPase_C_sf"/>
</dbReference>
<evidence type="ECO:0000256" key="5">
    <source>
        <dbReference type="ARBA" id="ARBA00022741"/>
    </source>
</evidence>
<dbReference type="InterPro" id="IPR011712">
    <property type="entry name" value="Sig_transdc_His_kin_sub3_dim/P"/>
</dbReference>
<dbReference type="SUPFAM" id="SSF55874">
    <property type="entry name" value="ATPase domain of HSP90 chaperone/DNA topoisomerase II/histidine kinase"/>
    <property type="match status" value="1"/>
</dbReference>
<accession>A0ABT7T6M6</accession>
<dbReference type="Pfam" id="PF07730">
    <property type="entry name" value="HisKA_3"/>
    <property type="match status" value="1"/>
</dbReference>
<feature type="domain" description="DUF7134" evidence="12">
    <location>
        <begin position="7"/>
        <end position="167"/>
    </location>
</feature>
<feature type="region of interest" description="Disordered" evidence="9">
    <location>
        <begin position="390"/>
        <end position="412"/>
    </location>
</feature>
<protein>
    <recommendedName>
        <fullName evidence="2">histidine kinase</fullName>
        <ecNumber evidence="2">2.7.13.3</ecNumber>
    </recommendedName>
</protein>
<dbReference type="PANTHER" id="PTHR24421:SF10">
    <property type="entry name" value="NITRATE_NITRITE SENSOR PROTEIN NARQ"/>
    <property type="match status" value="1"/>
</dbReference>
<feature type="transmembrane region" description="Helical" evidence="10">
    <location>
        <begin position="60"/>
        <end position="88"/>
    </location>
</feature>
<evidence type="ECO:0000259" key="11">
    <source>
        <dbReference type="Pfam" id="PF07730"/>
    </source>
</evidence>
<comment type="caution">
    <text evidence="13">The sequence shown here is derived from an EMBL/GenBank/DDBJ whole genome shotgun (WGS) entry which is preliminary data.</text>
</comment>
<sequence>MFRPMLRSQVVTDVVTAAALGLLVVVVAARGLDGPLWWLAVLGFATALAFRRLSPGLALGIAWVVAVFQMATGQVPTVADAFIAPIMYTTSAYGSGRVRAAGLVSAIGGSVVAALYMGVSDYRQRVGIATASTPLQESAQLTASFFAIVLLVLLLPWLAGLVVRTRRSASLSREAQLVAERDAARADRAVAVEQERVRIARDMHDIVAHSLAVVIAQADGARYALKADPAIADQALGTISSTARAALGDVRELLGALRHEQGTTPTPEVDDIETLVDDMRDVGLDVRVEREGDPGGLPTTTQLAVYRIVQESLTNAWKHGEPGTPVHASLVYRPDTVEIAVVNRCADDGSPGPGTGHGLIGMRERVAMTGGTMTAGPRGDDFSVAVRMPAVPASGQMPRGRTTHTEQERTAR</sequence>
<dbReference type="RefSeq" id="WP_289458617.1">
    <property type="nucleotide sequence ID" value="NZ_JAUCML010000004.1"/>
</dbReference>
<keyword evidence="14" id="KW-1185">Reference proteome</keyword>
<keyword evidence="5" id="KW-0547">Nucleotide-binding</keyword>
<evidence type="ECO:0000313" key="13">
    <source>
        <dbReference type="EMBL" id="MDM7885019.1"/>
    </source>
</evidence>
<feature type="transmembrane region" description="Helical" evidence="10">
    <location>
        <begin position="139"/>
        <end position="163"/>
    </location>
</feature>
<gene>
    <name evidence="13" type="ORF">QUG92_07870</name>
</gene>
<evidence type="ECO:0000256" key="1">
    <source>
        <dbReference type="ARBA" id="ARBA00000085"/>
    </source>
</evidence>
<keyword evidence="4" id="KW-0808">Transferase</keyword>
<dbReference type="EC" id="2.7.13.3" evidence="2"/>
<proteinExistence type="predicted"/>
<keyword evidence="3" id="KW-0597">Phosphoprotein</keyword>
<keyword evidence="7" id="KW-0067">ATP-binding</keyword>
<evidence type="ECO:0000256" key="6">
    <source>
        <dbReference type="ARBA" id="ARBA00022777"/>
    </source>
</evidence>
<organism evidence="13 14">
    <name type="scientific">Curtobacterium citri</name>
    <dbReference type="NCBI Taxonomy" id="3055139"/>
    <lineage>
        <taxon>Bacteria</taxon>
        <taxon>Bacillati</taxon>
        <taxon>Actinomycetota</taxon>
        <taxon>Actinomycetes</taxon>
        <taxon>Micrococcales</taxon>
        <taxon>Microbacteriaceae</taxon>
        <taxon>Curtobacterium</taxon>
    </lineage>
</organism>
<dbReference type="GO" id="GO:0016301">
    <property type="term" value="F:kinase activity"/>
    <property type="evidence" value="ECO:0007669"/>
    <property type="project" value="UniProtKB-KW"/>
</dbReference>
<feature type="transmembrane region" description="Helical" evidence="10">
    <location>
        <begin position="6"/>
        <end position="29"/>
    </location>
</feature>
<evidence type="ECO:0000256" key="2">
    <source>
        <dbReference type="ARBA" id="ARBA00012438"/>
    </source>
</evidence>
<dbReference type="InterPro" id="IPR055558">
    <property type="entry name" value="DUF7134"/>
</dbReference>
<keyword evidence="8" id="KW-0902">Two-component regulatory system</keyword>
<feature type="compositionally biased region" description="Basic and acidic residues" evidence="9">
    <location>
        <begin position="403"/>
        <end position="412"/>
    </location>
</feature>
<keyword evidence="10" id="KW-1133">Transmembrane helix</keyword>
<evidence type="ECO:0000256" key="9">
    <source>
        <dbReference type="SAM" id="MobiDB-lite"/>
    </source>
</evidence>
<keyword evidence="6 13" id="KW-0418">Kinase</keyword>
<keyword evidence="10" id="KW-0812">Transmembrane</keyword>
<dbReference type="CDD" id="cd16917">
    <property type="entry name" value="HATPase_UhpB-NarQ-NarX-like"/>
    <property type="match status" value="1"/>
</dbReference>
<dbReference type="EMBL" id="JAUCML010000004">
    <property type="protein sequence ID" value="MDM7885019.1"/>
    <property type="molecule type" value="Genomic_DNA"/>
</dbReference>
<evidence type="ECO:0000259" key="12">
    <source>
        <dbReference type="Pfam" id="PF23539"/>
    </source>
</evidence>
<dbReference type="InterPro" id="IPR050482">
    <property type="entry name" value="Sensor_HK_TwoCompSys"/>
</dbReference>
<evidence type="ECO:0000256" key="8">
    <source>
        <dbReference type="ARBA" id="ARBA00023012"/>
    </source>
</evidence>
<evidence type="ECO:0000256" key="3">
    <source>
        <dbReference type="ARBA" id="ARBA00022553"/>
    </source>
</evidence>
<evidence type="ECO:0000256" key="4">
    <source>
        <dbReference type="ARBA" id="ARBA00022679"/>
    </source>
</evidence>
<comment type="catalytic activity">
    <reaction evidence="1">
        <text>ATP + protein L-histidine = ADP + protein N-phospho-L-histidine.</text>
        <dbReference type="EC" id="2.7.13.3"/>
    </reaction>
</comment>
<feature type="domain" description="Signal transduction histidine kinase subgroup 3 dimerisation and phosphoacceptor" evidence="11">
    <location>
        <begin position="195"/>
        <end position="260"/>
    </location>
</feature>
<evidence type="ECO:0000256" key="7">
    <source>
        <dbReference type="ARBA" id="ARBA00022840"/>
    </source>
</evidence>
<dbReference type="Proteomes" id="UP001237823">
    <property type="component" value="Unassembled WGS sequence"/>
</dbReference>
<dbReference type="Gene3D" id="3.30.565.10">
    <property type="entry name" value="Histidine kinase-like ATPase, C-terminal domain"/>
    <property type="match status" value="1"/>
</dbReference>
<evidence type="ECO:0000256" key="10">
    <source>
        <dbReference type="SAM" id="Phobius"/>
    </source>
</evidence>